<accession>A0ABS8XSU6</accession>
<feature type="chain" id="PRO_5047017310" evidence="12">
    <location>
        <begin position="26"/>
        <end position="928"/>
    </location>
</feature>
<evidence type="ECO:0000256" key="11">
    <source>
        <dbReference type="RuleBase" id="RU003357"/>
    </source>
</evidence>
<dbReference type="InterPro" id="IPR037066">
    <property type="entry name" value="Plug_dom_sf"/>
</dbReference>
<dbReference type="RefSeq" id="WP_233370401.1">
    <property type="nucleotide sequence ID" value="NZ_JAJTWU010000002.1"/>
</dbReference>
<evidence type="ECO:0000256" key="12">
    <source>
        <dbReference type="SAM" id="SignalP"/>
    </source>
</evidence>
<dbReference type="EMBL" id="JAJTWU010000002">
    <property type="protein sequence ID" value="MCE4553686.1"/>
    <property type="molecule type" value="Genomic_DNA"/>
</dbReference>
<proteinExistence type="inferred from homology"/>
<dbReference type="Pfam" id="PF07715">
    <property type="entry name" value="Plug"/>
    <property type="match status" value="1"/>
</dbReference>
<reference evidence="15 16" key="1">
    <citation type="submission" date="2021-12" db="EMBL/GenBank/DDBJ databases">
        <title>Genome seq of P8.</title>
        <authorList>
            <person name="Seo T."/>
        </authorList>
    </citation>
    <scope>NUCLEOTIDE SEQUENCE [LARGE SCALE GENOMIC DNA]</scope>
    <source>
        <strain evidence="15 16">P8</strain>
    </source>
</reference>
<gene>
    <name evidence="15" type="ORF">LXT13_04400</name>
</gene>
<feature type="domain" description="TonB-dependent receptor plug" evidence="14">
    <location>
        <begin position="47"/>
        <end position="156"/>
    </location>
</feature>
<evidence type="ECO:0000256" key="4">
    <source>
        <dbReference type="ARBA" id="ARBA00022452"/>
    </source>
</evidence>
<evidence type="ECO:0000256" key="1">
    <source>
        <dbReference type="ARBA" id="ARBA00004571"/>
    </source>
</evidence>
<keyword evidence="9 10" id="KW-0998">Cell outer membrane</keyword>
<dbReference type="SUPFAM" id="SSF56935">
    <property type="entry name" value="Porins"/>
    <property type="match status" value="1"/>
</dbReference>
<keyword evidence="7 10" id="KW-0472">Membrane</keyword>
<evidence type="ECO:0000256" key="8">
    <source>
        <dbReference type="ARBA" id="ARBA00023170"/>
    </source>
</evidence>
<comment type="subcellular location">
    <subcellularLocation>
        <location evidence="1 10">Cell outer membrane</location>
        <topology evidence="1 10">Multi-pass membrane protein</topology>
    </subcellularLocation>
</comment>
<comment type="caution">
    <text evidence="15">The sequence shown here is derived from an EMBL/GenBank/DDBJ whole genome shotgun (WGS) entry which is preliminary data.</text>
</comment>
<keyword evidence="4 10" id="KW-1134">Transmembrane beta strand</keyword>
<feature type="domain" description="TonB-dependent receptor-like beta-barrel" evidence="13">
    <location>
        <begin position="405"/>
        <end position="889"/>
    </location>
</feature>
<evidence type="ECO:0000313" key="16">
    <source>
        <dbReference type="Proteomes" id="UP001200741"/>
    </source>
</evidence>
<evidence type="ECO:0000256" key="5">
    <source>
        <dbReference type="ARBA" id="ARBA00022692"/>
    </source>
</evidence>
<dbReference type="Gene3D" id="2.40.170.20">
    <property type="entry name" value="TonB-dependent receptor, beta-barrel domain"/>
    <property type="match status" value="1"/>
</dbReference>
<keyword evidence="5 10" id="KW-0812">Transmembrane</keyword>
<feature type="signal peptide" evidence="12">
    <location>
        <begin position="1"/>
        <end position="25"/>
    </location>
</feature>
<keyword evidence="16" id="KW-1185">Reference proteome</keyword>
<evidence type="ECO:0000259" key="14">
    <source>
        <dbReference type="Pfam" id="PF07715"/>
    </source>
</evidence>
<evidence type="ECO:0000256" key="9">
    <source>
        <dbReference type="ARBA" id="ARBA00023237"/>
    </source>
</evidence>
<dbReference type="InterPro" id="IPR036942">
    <property type="entry name" value="Beta-barrel_TonB_sf"/>
</dbReference>
<organism evidence="15 16">
    <name type="scientific">Pelomonas cellulosilytica</name>
    <dbReference type="NCBI Taxonomy" id="2906762"/>
    <lineage>
        <taxon>Bacteria</taxon>
        <taxon>Pseudomonadati</taxon>
        <taxon>Pseudomonadota</taxon>
        <taxon>Betaproteobacteria</taxon>
        <taxon>Burkholderiales</taxon>
        <taxon>Sphaerotilaceae</taxon>
        <taxon>Roseateles</taxon>
    </lineage>
</organism>
<evidence type="ECO:0000256" key="7">
    <source>
        <dbReference type="ARBA" id="ARBA00023136"/>
    </source>
</evidence>
<keyword evidence="12" id="KW-0732">Signal</keyword>
<comment type="similarity">
    <text evidence="2 10 11">Belongs to the TonB-dependent receptor family.</text>
</comment>
<keyword evidence="6 11" id="KW-0798">TonB box</keyword>
<dbReference type="Pfam" id="PF00593">
    <property type="entry name" value="TonB_dep_Rec_b-barrel"/>
    <property type="match status" value="1"/>
</dbReference>
<dbReference type="PROSITE" id="PS52016">
    <property type="entry name" value="TONB_DEPENDENT_REC_3"/>
    <property type="match status" value="1"/>
</dbReference>
<evidence type="ECO:0000256" key="3">
    <source>
        <dbReference type="ARBA" id="ARBA00022448"/>
    </source>
</evidence>
<dbReference type="PANTHER" id="PTHR47234">
    <property type="match status" value="1"/>
</dbReference>
<dbReference type="PANTHER" id="PTHR47234:SF2">
    <property type="entry name" value="TONB-DEPENDENT RECEPTOR"/>
    <property type="match status" value="1"/>
</dbReference>
<keyword evidence="8 15" id="KW-0675">Receptor</keyword>
<dbReference type="Proteomes" id="UP001200741">
    <property type="component" value="Unassembled WGS sequence"/>
</dbReference>
<evidence type="ECO:0000313" key="15">
    <source>
        <dbReference type="EMBL" id="MCE4553686.1"/>
    </source>
</evidence>
<dbReference type="InterPro" id="IPR000531">
    <property type="entry name" value="Beta-barrel_TonB"/>
</dbReference>
<evidence type="ECO:0000256" key="2">
    <source>
        <dbReference type="ARBA" id="ARBA00009810"/>
    </source>
</evidence>
<evidence type="ECO:0000259" key="13">
    <source>
        <dbReference type="Pfam" id="PF00593"/>
    </source>
</evidence>
<name>A0ABS8XSU6_9BURK</name>
<keyword evidence="3 10" id="KW-0813">Transport</keyword>
<dbReference type="InterPro" id="IPR012910">
    <property type="entry name" value="Plug_dom"/>
</dbReference>
<dbReference type="InterPro" id="IPR039426">
    <property type="entry name" value="TonB-dep_rcpt-like"/>
</dbReference>
<dbReference type="Gene3D" id="2.170.130.10">
    <property type="entry name" value="TonB-dependent receptor, plug domain"/>
    <property type="match status" value="1"/>
</dbReference>
<evidence type="ECO:0000256" key="10">
    <source>
        <dbReference type="PROSITE-ProRule" id="PRU01360"/>
    </source>
</evidence>
<sequence length="928" mass="100820">MLKRHAVSAAAALTCITAAMQPAFAQQQLERVEITGSSIKRIASEGSVPIQTFSAEQIKSTGATNVAELLQRIPAMQGFSIADTAIGSNSGGTAFASLHDIGQAYTLVLLNGRRLAPTGDGGRVNLSSIPMSAIDRIEVLTDGASALYGSDAIAGVINFVLKRNKQGGEITASYSNPLEGGGKSAYASITYGFGDLERDRFNVVATYRHDDQQRLKSGDRDFAKTAYVPVSYQGKDYVYDRTSTSADPANAQVTFKKIGTDTKPLSAYSFNPYLMSNGSCAPNNFYNLANTIPLADVKTNKAGTAQCAFDFVSTIDIYPEYKRDAAFVSSQFKVNDSVKLFSDLAYTRYDLTARIAPNPVPIDIPVGSALYNKYVSPYLTAEQQARVDTVTAAFRATDFGTRNSETITQAKHVVVGAEADIGSWNINGALTWSQNALDEQYVGGYFKKTEFTNIVSALAIDPFVPSGNQTAAAQQLISDSIYHGSIRTASTTLKGGDVRASGELFDLPAGPVNLGVGLDVRNYHYKQTPSNDAVNGVIYNFAANPKYDLERDNYGVFAELLVPVAKNVELNASLRRDSISKIKDAVNGRDFGTTAKATTYKLSGKYTISSQIMVRGSYGTGFKAPDMLDIAQPLVSNGVTASQYDCPFPGDGSGSPPCKPGKAQYSQLSGGNENLKPEKSKQATLGFRVEPTANFSAQFDYWQVKLRDAVSGVSANQAFGDPQKYANLFSLYRQPAEKNDFYAFMALSTNIGQQITKGIDWEFEGRVNIPDVGRLTTSVNGTYMIKSSYTRPGTSDDFTDSMGHYGENAAVTFRNIFGTQFKLQSGNFTNSLFIKYRSKYKDRNQTVRDLSTGKNTTIALDVPEYITLDYQGTYRWSKALELRLGINNLLNSAPPLTLRDSSGHQVAYDPRYASPMMRTVYVTGSYSF</sequence>
<protein>
    <submittedName>
        <fullName evidence="15">TonB-dependent receptor</fullName>
    </submittedName>
</protein>
<evidence type="ECO:0000256" key="6">
    <source>
        <dbReference type="ARBA" id="ARBA00023077"/>
    </source>
</evidence>